<dbReference type="CDD" id="cd03801">
    <property type="entry name" value="GT4_PimA-like"/>
    <property type="match status" value="1"/>
</dbReference>
<feature type="region of interest" description="Disordered" evidence="3">
    <location>
        <begin position="360"/>
        <end position="379"/>
    </location>
</feature>
<dbReference type="PANTHER" id="PTHR12526">
    <property type="entry name" value="GLYCOSYLTRANSFERASE"/>
    <property type="match status" value="1"/>
</dbReference>
<dbReference type="GO" id="GO:0016757">
    <property type="term" value="F:glycosyltransferase activity"/>
    <property type="evidence" value="ECO:0007669"/>
    <property type="project" value="UniProtKB-KW"/>
</dbReference>
<evidence type="ECO:0000313" key="6">
    <source>
        <dbReference type="EMBL" id="EMA53346.1"/>
    </source>
</evidence>
<evidence type="ECO:0000313" key="7">
    <source>
        <dbReference type="Proteomes" id="UP000011625"/>
    </source>
</evidence>
<proteinExistence type="predicted"/>
<name>M0N638_9EURY</name>
<dbReference type="Gene3D" id="3.40.50.2000">
    <property type="entry name" value="Glycogen Phosphorylase B"/>
    <property type="match status" value="2"/>
</dbReference>
<dbReference type="InterPro" id="IPR028098">
    <property type="entry name" value="Glyco_trans_4-like_N"/>
</dbReference>
<protein>
    <submittedName>
        <fullName evidence="6">Glycosyl transferase group 1</fullName>
    </submittedName>
</protein>
<comment type="caution">
    <text evidence="6">The sequence shown here is derived from an EMBL/GenBank/DDBJ whole genome shotgun (WGS) entry which is preliminary data.</text>
</comment>
<dbReference type="Pfam" id="PF13439">
    <property type="entry name" value="Glyco_transf_4"/>
    <property type="match status" value="1"/>
</dbReference>
<sequence length="379" mass="41474">MNVGLVCYGDLDTNTGGFRYDRKLVEGLRDRGDRVEIVELPWRDYARGLLDGLSTRLLDWIDAPVDVLLQDELAHPSLVGLNARLRARRDIPIVTIVHHLRSSETHPRPAKRLYRAVERRYLASVDGAICNSEATRETVEDLTTAETMVAPPAGDRFDPAIDPAAIEAPARESGPLRVVFLGSLVPRKGLHTLIEGLSRLPSERWRLQVVGSPDANPRYASSIRRLVAGLGVDDRVTFAGELPDGALRDVLHESHVLAMPSTHEGFGIAYLEGMSFGLPALATTAGGARSVVTHGETGFLLRPGDPGAVAHAVRTLETDRERLAEMGKAAHDRYETWPMWAETTDRVRAFLDGFVAGDTESMGGSQCRNQAGTVDRVEH</sequence>
<feature type="compositionally biased region" description="Polar residues" evidence="3">
    <location>
        <begin position="362"/>
        <end position="372"/>
    </location>
</feature>
<feature type="domain" description="Glycosyl transferase family 1" evidence="4">
    <location>
        <begin position="169"/>
        <end position="331"/>
    </location>
</feature>
<reference evidence="6 7" key="1">
    <citation type="journal article" date="2014" name="PLoS Genet.">
        <title>Phylogenetically driven sequencing of extremely halophilic archaea reveals strategies for static and dynamic osmo-response.</title>
        <authorList>
            <person name="Becker E.A."/>
            <person name="Seitzer P.M."/>
            <person name="Tritt A."/>
            <person name="Larsen D."/>
            <person name="Krusor M."/>
            <person name="Yao A.I."/>
            <person name="Wu D."/>
            <person name="Madern D."/>
            <person name="Eisen J.A."/>
            <person name="Darling A.E."/>
            <person name="Facciotti M.T."/>
        </authorList>
    </citation>
    <scope>NUCLEOTIDE SEQUENCE [LARGE SCALE GENOMIC DNA]</scope>
    <source>
        <strain evidence="6 7">DSM 8989</strain>
    </source>
</reference>
<keyword evidence="7" id="KW-1185">Reference proteome</keyword>
<dbReference type="STRING" id="1227456.C450_08527"/>
<dbReference type="InterPro" id="IPR001296">
    <property type="entry name" value="Glyco_trans_1"/>
</dbReference>
<dbReference type="RefSeq" id="WP_005042541.1">
    <property type="nucleotide sequence ID" value="NZ_AOME01000051.1"/>
</dbReference>
<evidence type="ECO:0000256" key="1">
    <source>
        <dbReference type="ARBA" id="ARBA00022676"/>
    </source>
</evidence>
<keyword evidence="2 6" id="KW-0808">Transferase</keyword>
<dbReference type="AlphaFoldDB" id="M0N638"/>
<dbReference type="PATRIC" id="fig|1227456.3.peg.1719"/>
<feature type="domain" description="Glycosyltransferase subfamily 4-like N-terminal" evidence="5">
    <location>
        <begin position="30"/>
        <end position="141"/>
    </location>
</feature>
<evidence type="ECO:0000259" key="4">
    <source>
        <dbReference type="Pfam" id="PF00534"/>
    </source>
</evidence>
<keyword evidence="1" id="KW-0328">Glycosyltransferase</keyword>
<organism evidence="6 7">
    <name type="scientific">Halococcus salifodinae DSM 8989</name>
    <dbReference type="NCBI Taxonomy" id="1227456"/>
    <lineage>
        <taxon>Archaea</taxon>
        <taxon>Methanobacteriati</taxon>
        <taxon>Methanobacteriota</taxon>
        <taxon>Stenosarchaea group</taxon>
        <taxon>Halobacteria</taxon>
        <taxon>Halobacteriales</taxon>
        <taxon>Halococcaceae</taxon>
        <taxon>Halococcus</taxon>
    </lineage>
</organism>
<gene>
    <name evidence="6" type="ORF">C450_08527</name>
</gene>
<dbReference type="OrthoDB" id="131038at2157"/>
<dbReference type="PANTHER" id="PTHR12526:SF510">
    <property type="entry name" value="D-INOSITOL 3-PHOSPHATE GLYCOSYLTRANSFERASE"/>
    <property type="match status" value="1"/>
</dbReference>
<evidence type="ECO:0000256" key="2">
    <source>
        <dbReference type="ARBA" id="ARBA00022679"/>
    </source>
</evidence>
<dbReference type="EMBL" id="AOME01000051">
    <property type="protein sequence ID" value="EMA53346.1"/>
    <property type="molecule type" value="Genomic_DNA"/>
</dbReference>
<dbReference type="Proteomes" id="UP000011625">
    <property type="component" value="Unassembled WGS sequence"/>
</dbReference>
<dbReference type="SUPFAM" id="SSF53756">
    <property type="entry name" value="UDP-Glycosyltransferase/glycogen phosphorylase"/>
    <property type="match status" value="1"/>
</dbReference>
<evidence type="ECO:0000259" key="5">
    <source>
        <dbReference type="Pfam" id="PF13439"/>
    </source>
</evidence>
<accession>M0N638</accession>
<evidence type="ECO:0000256" key="3">
    <source>
        <dbReference type="SAM" id="MobiDB-lite"/>
    </source>
</evidence>
<dbReference type="Pfam" id="PF00534">
    <property type="entry name" value="Glycos_transf_1"/>
    <property type="match status" value="1"/>
</dbReference>